<evidence type="ECO:0000313" key="1">
    <source>
        <dbReference type="EMBL" id="RNA38658.1"/>
    </source>
</evidence>
<gene>
    <name evidence="1" type="ORF">BpHYR1_043906</name>
</gene>
<proteinExistence type="predicted"/>
<accession>A0A3M7SSW3</accession>
<reference evidence="1 2" key="1">
    <citation type="journal article" date="2018" name="Sci. Rep.">
        <title>Genomic signatures of local adaptation to the degree of environmental predictability in rotifers.</title>
        <authorList>
            <person name="Franch-Gras L."/>
            <person name="Hahn C."/>
            <person name="Garcia-Roger E.M."/>
            <person name="Carmona M.J."/>
            <person name="Serra M."/>
            <person name="Gomez A."/>
        </authorList>
    </citation>
    <scope>NUCLEOTIDE SEQUENCE [LARGE SCALE GENOMIC DNA]</scope>
    <source>
        <strain evidence="1">HYR1</strain>
    </source>
</reference>
<keyword evidence="2" id="KW-1185">Reference proteome</keyword>
<dbReference type="Proteomes" id="UP000276133">
    <property type="component" value="Unassembled WGS sequence"/>
</dbReference>
<name>A0A3M7SSW3_BRAPC</name>
<dbReference type="EMBL" id="REGN01000845">
    <property type="protein sequence ID" value="RNA38658.1"/>
    <property type="molecule type" value="Genomic_DNA"/>
</dbReference>
<sequence>MTPIADSGEAIISSINQKFFFVALKNRALIAFHLLLAIKIEFKSKQKWAIPDLSGSLIKSHEKNEKVGYFFAQLIRRISNRKN</sequence>
<protein>
    <submittedName>
        <fullName evidence="1">Uncharacterized protein</fullName>
    </submittedName>
</protein>
<organism evidence="1 2">
    <name type="scientific">Brachionus plicatilis</name>
    <name type="common">Marine rotifer</name>
    <name type="synonym">Brachionus muelleri</name>
    <dbReference type="NCBI Taxonomy" id="10195"/>
    <lineage>
        <taxon>Eukaryota</taxon>
        <taxon>Metazoa</taxon>
        <taxon>Spiralia</taxon>
        <taxon>Gnathifera</taxon>
        <taxon>Rotifera</taxon>
        <taxon>Eurotatoria</taxon>
        <taxon>Monogononta</taxon>
        <taxon>Pseudotrocha</taxon>
        <taxon>Ploima</taxon>
        <taxon>Brachionidae</taxon>
        <taxon>Brachionus</taxon>
    </lineage>
</organism>
<evidence type="ECO:0000313" key="2">
    <source>
        <dbReference type="Proteomes" id="UP000276133"/>
    </source>
</evidence>
<dbReference type="AlphaFoldDB" id="A0A3M7SSW3"/>
<comment type="caution">
    <text evidence="1">The sequence shown here is derived from an EMBL/GenBank/DDBJ whole genome shotgun (WGS) entry which is preliminary data.</text>
</comment>